<dbReference type="PANTHER" id="PTHR43244">
    <property type="match status" value="1"/>
</dbReference>
<dbReference type="CDD" id="cd01097">
    <property type="entry name" value="Tetrahydromethanopterin_reductase"/>
    <property type="match status" value="1"/>
</dbReference>
<dbReference type="InterPro" id="IPR036661">
    <property type="entry name" value="Luciferase-like_sf"/>
</dbReference>
<comment type="caution">
    <text evidence="2">The sequence shown here is derived from an EMBL/GenBank/DDBJ whole genome shotgun (WGS) entry which is preliminary data.</text>
</comment>
<dbReference type="EMBL" id="JAPJDO010000004">
    <property type="protein sequence ID" value="MCX2936294.1"/>
    <property type="molecule type" value="Genomic_DNA"/>
</dbReference>
<evidence type="ECO:0000313" key="2">
    <source>
        <dbReference type="EMBL" id="MCX2936294.1"/>
    </source>
</evidence>
<keyword evidence="3" id="KW-1185">Reference proteome</keyword>
<dbReference type="InterPro" id="IPR050564">
    <property type="entry name" value="F420-G6PD/mer"/>
</dbReference>
<sequence>MSQLNSRVGVSLPMLNQPYDRYPELAALADDAGFDSLWDYEFFRNPFITHALNAKATSRIQLATGIATASSRTPFEMANAAADIDEISGGRTILGMSTGGAGWTDVYNGADISHPLPRMREYIDAVRKVWRHFETGEPIEHDGRFLSLAQPPFNPWGGRTLVRPRIPIYLGSLKPAMLQMAGEVADGVLGYLNTPRFVTEHVRPNIAAGALKAGRNPADIDIASLILCSVSEDREQARRIARINVGNYVAFPVSSTVIEFMGLQDDRDAVVHALFTEGPAALEMATSDALLDTFAISGTPDEAREQFARFDGLLEHVVLHTPYVPPITGAESDAAFRNMVAAFAR</sequence>
<dbReference type="Pfam" id="PF00296">
    <property type="entry name" value="Bac_luciferase"/>
    <property type="match status" value="1"/>
</dbReference>
<evidence type="ECO:0000259" key="1">
    <source>
        <dbReference type="Pfam" id="PF00296"/>
    </source>
</evidence>
<reference evidence="2 3" key="1">
    <citation type="submission" date="2022-11" db="EMBL/GenBank/DDBJ databases">
        <title>Mycobacterium sp. nov.</title>
        <authorList>
            <person name="Papic B."/>
            <person name="Spicic S."/>
            <person name="Duvnjak S."/>
        </authorList>
    </citation>
    <scope>NUCLEOTIDE SEQUENCE [LARGE SCALE GENOMIC DNA]</scope>
    <source>
        <strain evidence="2 3">CVI_P4</strain>
    </source>
</reference>
<protein>
    <submittedName>
        <fullName evidence="2">LLM class flavin-dependent oxidoreductase</fullName>
    </submittedName>
</protein>
<proteinExistence type="predicted"/>
<gene>
    <name evidence="2" type="ORF">ORI27_06275</name>
</gene>
<accession>A0ABT3SAW6</accession>
<dbReference type="RefSeq" id="WP_265995967.1">
    <property type="nucleotide sequence ID" value="NZ_JAPJDN010000004.1"/>
</dbReference>
<dbReference type="Proteomes" id="UP001300745">
    <property type="component" value="Unassembled WGS sequence"/>
</dbReference>
<evidence type="ECO:0000313" key="3">
    <source>
        <dbReference type="Proteomes" id="UP001300745"/>
    </source>
</evidence>
<dbReference type="InterPro" id="IPR011251">
    <property type="entry name" value="Luciferase-like_dom"/>
</dbReference>
<organism evidence="2 3">
    <name type="scientific">Mycobacterium pinniadriaticum</name>
    <dbReference type="NCBI Taxonomy" id="2994102"/>
    <lineage>
        <taxon>Bacteria</taxon>
        <taxon>Bacillati</taxon>
        <taxon>Actinomycetota</taxon>
        <taxon>Actinomycetes</taxon>
        <taxon>Mycobacteriales</taxon>
        <taxon>Mycobacteriaceae</taxon>
        <taxon>Mycobacterium</taxon>
    </lineage>
</organism>
<name>A0ABT3SAW6_9MYCO</name>
<dbReference type="Gene3D" id="3.20.20.30">
    <property type="entry name" value="Luciferase-like domain"/>
    <property type="match status" value="1"/>
</dbReference>
<feature type="domain" description="Luciferase-like" evidence="1">
    <location>
        <begin position="17"/>
        <end position="310"/>
    </location>
</feature>
<dbReference type="SUPFAM" id="SSF51679">
    <property type="entry name" value="Bacterial luciferase-like"/>
    <property type="match status" value="1"/>
</dbReference>
<dbReference type="PANTHER" id="PTHR43244:SF2">
    <property type="entry name" value="CONSERVED HYPOTHETICAL ALANINE AND PROLINE-RICH PROTEIN"/>
    <property type="match status" value="1"/>
</dbReference>